<reference evidence="7" key="1">
    <citation type="journal article" date="2023" name="PhytoFront">
        <title>Draft Genome Resources of Seven Strains of Tilletia horrida, Causal Agent of Kernel Smut of Rice.</title>
        <authorList>
            <person name="Khanal S."/>
            <person name="Antony Babu S."/>
            <person name="Zhou X.G."/>
        </authorList>
    </citation>
    <scope>NUCLEOTIDE SEQUENCE</scope>
    <source>
        <strain evidence="7">TX3</strain>
    </source>
</reference>
<dbReference type="InterPro" id="IPR053009">
    <property type="entry name" value="Xanthocillin_Biosynth-Assoc"/>
</dbReference>
<evidence type="ECO:0000313" key="8">
    <source>
        <dbReference type="Proteomes" id="UP001176521"/>
    </source>
</evidence>
<dbReference type="AlphaFoldDB" id="A0AAN6GGS7"/>
<feature type="transmembrane region" description="Helical" evidence="5">
    <location>
        <begin position="110"/>
        <end position="128"/>
    </location>
</feature>
<name>A0AAN6GGS7_9BASI</name>
<evidence type="ECO:0000256" key="5">
    <source>
        <dbReference type="SAM" id="Phobius"/>
    </source>
</evidence>
<protein>
    <recommendedName>
        <fullName evidence="6">TMEM205-like domain-containing protein</fullName>
    </recommendedName>
</protein>
<evidence type="ECO:0000256" key="4">
    <source>
        <dbReference type="ARBA" id="ARBA00023136"/>
    </source>
</evidence>
<comment type="subcellular location">
    <subcellularLocation>
        <location evidence="1">Membrane</location>
    </subcellularLocation>
</comment>
<dbReference type="InterPro" id="IPR025423">
    <property type="entry name" value="TMEM205-like"/>
</dbReference>
<dbReference type="GO" id="GO:0016020">
    <property type="term" value="C:membrane"/>
    <property type="evidence" value="ECO:0007669"/>
    <property type="project" value="UniProtKB-SubCell"/>
</dbReference>
<sequence length="195" mass="20915">MPLLLARPVPARVGLDFTKALFTPTLRGGHLFLWGTLWGAAIWQSTIGAYTAFKALPRRDFGRLQAKIFPVYGLGTAVGTGLLAASFFAIHHGRILKAASPGTEPTVLQTALLGGAAALQALNHFVYIPRATRVMFKRHALEAAEGKDYSDPTASAQMKGLSAEFSKLHGVTELLNLSILVALTVQGFWLANFGL</sequence>
<comment type="caution">
    <text evidence="7">The sequence shown here is derived from an EMBL/GenBank/DDBJ whole genome shotgun (WGS) entry which is preliminary data.</text>
</comment>
<feature type="transmembrane region" description="Helical" evidence="5">
    <location>
        <begin position="68"/>
        <end position="90"/>
    </location>
</feature>
<evidence type="ECO:0000313" key="7">
    <source>
        <dbReference type="EMBL" id="KAK0540260.1"/>
    </source>
</evidence>
<dbReference type="Pfam" id="PF13664">
    <property type="entry name" value="DUF4149"/>
    <property type="match status" value="1"/>
</dbReference>
<feature type="transmembrane region" description="Helical" evidence="5">
    <location>
        <begin position="31"/>
        <end position="56"/>
    </location>
</feature>
<accession>A0AAN6GGS7</accession>
<proteinExistence type="predicted"/>
<dbReference type="PANTHER" id="PTHR23241">
    <property type="entry name" value="LATE EMBRYOGENESIS ABUNDANT PLANTS LEA-RELATED"/>
    <property type="match status" value="1"/>
</dbReference>
<organism evidence="7 8">
    <name type="scientific">Tilletia horrida</name>
    <dbReference type="NCBI Taxonomy" id="155126"/>
    <lineage>
        <taxon>Eukaryota</taxon>
        <taxon>Fungi</taxon>
        <taxon>Dikarya</taxon>
        <taxon>Basidiomycota</taxon>
        <taxon>Ustilaginomycotina</taxon>
        <taxon>Exobasidiomycetes</taxon>
        <taxon>Tilletiales</taxon>
        <taxon>Tilletiaceae</taxon>
        <taxon>Tilletia</taxon>
    </lineage>
</organism>
<evidence type="ECO:0000256" key="3">
    <source>
        <dbReference type="ARBA" id="ARBA00022989"/>
    </source>
</evidence>
<evidence type="ECO:0000256" key="2">
    <source>
        <dbReference type="ARBA" id="ARBA00022692"/>
    </source>
</evidence>
<keyword evidence="4 5" id="KW-0472">Membrane</keyword>
<feature type="transmembrane region" description="Helical" evidence="5">
    <location>
        <begin position="174"/>
        <end position="191"/>
    </location>
</feature>
<feature type="domain" description="TMEM205-like" evidence="6">
    <location>
        <begin position="33"/>
        <end position="139"/>
    </location>
</feature>
<gene>
    <name evidence="7" type="ORF">OC842_000555</name>
</gene>
<dbReference type="PANTHER" id="PTHR23241:SF102">
    <property type="entry name" value="LD23009P"/>
    <property type="match status" value="1"/>
</dbReference>
<evidence type="ECO:0000256" key="1">
    <source>
        <dbReference type="ARBA" id="ARBA00004370"/>
    </source>
</evidence>
<keyword evidence="8" id="KW-1185">Reference proteome</keyword>
<dbReference type="EMBL" id="JAPDMQ010000016">
    <property type="protein sequence ID" value="KAK0540260.1"/>
    <property type="molecule type" value="Genomic_DNA"/>
</dbReference>
<keyword evidence="2 5" id="KW-0812">Transmembrane</keyword>
<dbReference type="Proteomes" id="UP001176521">
    <property type="component" value="Unassembled WGS sequence"/>
</dbReference>
<evidence type="ECO:0000259" key="6">
    <source>
        <dbReference type="Pfam" id="PF13664"/>
    </source>
</evidence>
<keyword evidence="3 5" id="KW-1133">Transmembrane helix</keyword>